<proteinExistence type="predicted"/>
<keyword evidence="3" id="KW-1185">Reference proteome</keyword>
<reference evidence="2 3" key="1">
    <citation type="submission" date="2014-09" db="EMBL/GenBank/DDBJ databases">
        <authorList>
            <person name="Magalhaes I.L.F."/>
            <person name="Oliveira U."/>
            <person name="Santos F.R."/>
            <person name="Vidigal T.H.D.A."/>
            <person name="Brescovit A.D."/>
            <person name="Santos A.J."/>
        </authorList>
    </citation>
    <scope>NUCLEOTIDE SEQUENCE [LARGE SCALE GENOMIC DNA]</scope>
</reference>
<evidence type="ECO:0000313" key="3">
    <source>
        <dbReference type="Proteomes" id="UP000054845"/>
    </source>
</evidence>
<dbReference type="Proteomes" id="UP000054845">
    <property type="component" value="Unassembled WGS sequence"/>
</dbReference>
<dbReference type="AlphaFoldDB" id="A0A0P1BS26"/>
<dbReference type="EMBL" id="CCYA01000389">
    <property type="protein sequence ID" value="CEH19388.1"/>
    <property type="molecule type" value="Genomic_DNA"/>
</dbReference>
<evidence type="ECO:0000256" key="1">
    <source>
        <dbReference type="SAM" id="MobiDB-lite"/>
    </source>
</evidence>
<evidence type="ECO:0000313" key="2">
    <source>
        <dbReference type="EMBL" id="CEH19388.1"/>
    </source>
</evidence>
<sequence>MHTTNFGVRVHSHDFNQITNPDEGHGMQSAPDHLSIRLTRDSRTSLRPSRKHSKPFALASCLRLQGQRAKDRRHCSNTRDRTF</sequence>
<feature type="region of interest" description="Disordered" evidence="1">
    <location>
        <begin position="1"/>
        <end position="32"/>
    </location>
</feature>
<organism evidence="2 3">
    <name type="scientific">Ceraceosorus bombacis</name>
    <dbReference type="NCBI Taxonomy" id="401625"/>
    <lineage>
        <taxon>Eukaryota</taxon>
        <taxon>Fungi</taxon>
        <taxon>Dikarya</taxon>
        <taxon>Basidiomycota</taxon>
        <taxon>Ustilaginomycotina</taxon>
        <taxon>Exobasidiomycetes</taxon>
        <taxon>Ceraceosorales</taxon>
        <taxon>Ceraceosoraceae</taxon>
        <taxon>Ceraceosorus</taxon>
    </lineage>
</organism>
<accession>A0A0P1BS26</accession>
<protein>
    <submittedName>
        <fullName evidence="2">Uncharacterized protein</fullName>
    </submittedName>
</protein>
<name>A0A0P1BS26_9BASI</name>